<dbReference type="EMBL" id="JACIEK010000005">
    <property type="protein sequence ID" value="MBB3998412.1"/>
    <property type="molecule type" value="Genomic_DNA"/>
</dbReference>
<evidence type="ECO:0000313" key="1">
    <source>
        <dbReference type="EMBL" id="MBB3998412.1"/>
    </source>
</evidence>
<dbReference type="RefSeq" id="WP_183199952.1">
    <property type="nucleotide sequence ID" value="NZ_JACIEK010000005.1"/>
</dbReference>
<accession>A0A7W6EFD9</accession>
<evidence type="ECO:0000313" key="2">
    <source>
        <dbReference type="Proteomes" id="UP000542776"/>
    </source>
</evidence>
<dbReference type="Proteomes" id="UP000542776">
    <property type="component" value="Unassembled WGS sequence"/>
</dbReference>
<reference evidence="1 2" key="1">
    <citation type="submission" date="2020-08" db="EMBL/GenBank/DDBJ databases">
        <title>Genomic Encyclopedia of Type Strains, Phase IV (KMG-IV): sequencing the most valuable type-strain genomes for metagenomic binning, comparative biology and taxonomic classification.</title>
        <authorList>
            <person name="Goeker M."/>
        </authorList>
    </citation>
    <scope>NUCLEOTIDE SEQUENCE [LARGE SCALE GENOMIC DNA]</scope>
    <source>
        <strain evidence="1 2">DSM 102238</strain>
    </source>
</reference>
<gene>
    <name evidence="1" type="ORF">GGR04_002253</name>
</gene>
<dbReference type="AlphaFoldDB" id="A0A7W6EFD9"/>
<name>A0A7W6EFD9_9HYPH</name>
<sequence>METKEGREFRLRYVGQRFEGARLPLDVISDLPAFRNLVVAFAKDIWRAENHGRVRLPKGFDQALGFDLVALEDGSAVPCLAWSRESAQVPLPTMSDYIDTVVDAAYQQAVDLMDRAARGDYPAGALSVAAVRALDRFGSSLREDERIEFLGSAGRDGNVVSITPERRRQFLKKVKDTYTLRVEGIGWLSGLSTEAGWIEVQTDQHGSLRIPVDGDEVHQAFDGNTRQRVRFDLSVIFDREDAVRSVAEAHDVAMIDEEVDQAIEKAETRLSHLKTLEDGWKDGEGVAIADRSIKNAQHLLARRSTLATSFRIYPTLEGGVQIEFEAGGWELSVEMSANGEVEFYGSRLDGTADFDPSTYEGIDEAFLEELDDRVGAYPTTGVFS</sequence>
<protein>
    <submittedName>
        <fullName evidence="1">Uncharacterized protein</fullName>
    </submittedName>
</protein>
<proteinExistence type="predicted"/>
<keyword evidence="2" id="KW-1185">Reference proteome</keyword>
<comment type="caution">
    <text evidence="1">The sequence shown here is derived from an EMBL/GenBank/DDBJ whole genome shotgun (WGS) entry which is preliminary data.</text>
</comment>
<organism evidence="1 2">
    <name type="scientific">Aureimonas pseudogalii</name>
    <dbReference type="NCBI Taxonomy" id="1744844"/>
    <lineage>
        <taxon>Bacteria</taxon>
        <taxon>Pseudomonadati</taxon>
        <taxon>Pseudomonadota</taxon>
        <taxon>Alphaproteobacteria</taxon>
        <taxon>Hyphomicrobiales</taxon>
        <taxon>Aurantimonadaceae</taxon>
        <taxon>Aureimonas</taxon>
    </lineage>
</organism>